<evidence type="ECO:0000313" key="2">
    <source>
        <dbReference type="EMBL" id="MFC4700437.1"/>
    </source>
</evidence>
<keyword evidence="1" id="KW-0812">Transmembrane</keyword>
<dbReference type="EMBL" id="JBHSGU010000002">
    <property type="protein sequence ID" value="MFC4700437.1"/>
    <property type="molecule type" value="Genomic_DNA"/>
</dbReference>
<dbReference type="RefSeq" id="WP_382407848.1">
    <property type="nucleotide sequence ID" value="NZ_JBHSGU010000002.1"/>
</dbReference>
<keyword evidence="3" id="KW-1185">Reference proteome</keyword>
<proteinExistence type="predicted"/>
<organism evidence="2 3">
    <name type="scientific">Glaciecola siphonariae</name>
    <dbReference type="NCBI Taxonomy" id="521012"/>
    <lineage>
        <taxon>Bacteria</taxon>
        <taxon>Pseudomonadati</taxon>
        <taxon>Pseudomonadota</taxon>
        <taxon>Gammaproteobacteria</taxon>
        <taxon>Alteromonadales</taxon>
        <taxon>Alteromonadaceae</taxon>
        <taxon>Glaciecola</taxon>
    </lineage>
</organism>
<dbReference type="Proteomes" id="UP001595897">
    <property type="component" value="Unassembled WGS sequence"/>
</dbReference>
<accession>A0ABV9LV95</accession>
<keyword evidence="1" id="KW-0472">Membrane</keyword>
<reference evidence="3" key="1">
    <citation type="journal article" date="2019" name="Int. J. Syst. Evol. Microbiol.">
        <title>The Global Catalogue of Microorganisms (GCM) 10K type strain sequencing project: providing services to taxonomists for standard genome sequencing and annotation.</title>
        <authorList>
            <consortium name="The Broad Institute Genomics Platform"/>
            <consortium name="The Broad Institute Genome Sequencing Center for Infectious Disease"/>
            <person name="Wu L."/>
            <person name="Ma J."/>
        </authorList>
    </citation>
    <scope>NUCLEOTIDE SEQUENCE [LARGE SCALE GENOMIC DNA]</scope>
    <source>
        <strain evidence="3">KACC 12507</strain>
    </source>
</reference>
<name>A0ABV9LV95_9ALTE</name>
<evidence type="ECO:0000313" key="3">
    <source>
        <dbReference type="Proteomes" id="UP001595897"/>
    </source>
</evidence>
<feature type="transmembrane region" description="Helical" evidence="1">
    <location>
        <begin position="6"/>
        <end position="24"/>
    </location>
</feature>
<evidence type="ECO:0000256" key="1">
    <source>
        <dbReference type="SAM" id="Phobius"/>
    </source>
</evidence>
<protein>
    <submittedName>
        <fullName evidence="2">Uncharacterized protein</fullName>
    </submittedName>
</protein>
<keyword evidence="1" id="KW-1133">Transmembrane helix</keyword>
<sequence>MNIWRWIAGVLGVLLIIVALRMTYVQTFVGGAGETFSGWVDILMGAPERARLVKLQNAFLRNNMSLKPHQTDYVYEVTSSIDKVRLFYSRYCLADDKNPYLFGNNLMKFCSDINQTGVLDPL</sequence>
<comment type="caution">
    <text evidence="2">The sequence shown here is derived from an EMBL/GenBank/DDBJ whole genome shotgun (WGS) entry which is preliminary data.</text>
</comment>
<gene>
    <name evidence="2" type="ORF">ACFO4O_09730</name>
</gene>